<proteinExistence type="predicted"/>
<dbReference type="AlphaFoldDB" id="A0ABD1LC67"/>
<name>A0ABD1LC67_9FABA</name>
<keyword evidence="2" id="KW-1185">Reference proteome</keyword>
<sequence length="54" mass="6280">MLCQILRSYSQVITWFYGIGDESCSYSLKLTESVFLAVLKFPHQKNVCGFDREK</sequence>
<protein>
    <submittedName>
        <fullName evidence="1">Uncharacterized protein</fullName>
    </submittedName>
</protein>
<dbReference type="Proteomes" id="UP001603857">
    <property type="component" value="Unassembled WGS sequence"/>
</dbReference>
<comment type="caution">
    <text evidence="1">The sequence shown here is derived from an EMBL/GenBank/DDBJ whole genome shotgun (WGS) entry which is preliminary data.</text>
</comment>
<dbReference type="EMBL" id="JBGMDY010000010">
    <property type="protein sequence ID" value="KAL2321023.1"/>
    <property type="molecule type" value="Genomic_DNA"/>
</dbReference>
<gene>
    <name evidence="1" type="ORF">Fmac_029992</name>
</gene>
<evidence type="ECO:0000313" key="2">
    <source>
        <dbReference type="Proteomes" id="UP001603857"/>
    </source>
</evidence>
<evidence type="ECO:0000313" key="1">
    <source>
        <dbReference type="EMBL" id="KAL2321023.1"/>
    </source>
</evidence>
<accession>A0ABD1LC67</accession>
<reference evidence="1 2" key="1">
    <citation type="submission" date="2024-08" db="EMBL/GenBank/DDBJ databases">
        <title>Insights into the chromosomal genome structure of Flemingia macrophylla.</title>
        <authorList>
            <person name="Ding Y."/>
            <person name="Zhao Y."/>
            <person name="Bi W."/>
            <person name="Wu M."/>
            <person name="Zhao G."/>
            <person name="Gong Y."/>
            <person name="Li W."/>
            <person name="Zhang P."/>
        </authorList>
    </citation>
    <scope>NUCLEOTIDE SEQUENCE [LARGE SCALE GENOMIC DNA]</scope>
    <source>
        <strain evidence="1">DYQJB</strain>
        <tissue evidence="1">Leaf</tissue>
    </source>
</reference>
<organism evidence="1 2">
    <name type="scientific">Flemingia macrophylla</name>
    <dbReference type="NCBI Taxonomy" id="520843"/>
    <lineage>
        <taxon>Eukaryota</taxon>
        <taxon>Viridiplantae</taxon>
        <taxon>Streptophyta</taxon>
        <taxon>Embryophyta</taxon>
        <taxon>Tracheophyta</taxon>
        <taxon>Spermatophyta</taxon>
        <taxon>Magnoliopsida</taxon>
        <taxon>eudicotyledons</taxon>
        <taxon>Gunneridae</taxon>
        <taxon>Pentapetalae</taxon>
        <taxon>rosids</taxon>
        <taxon>fabids</taxon>
        <taxon>Fabales</taxon>
        <taxon>Fabaceae</taxon>
        <taxon>Papilionoideae</taxon>
        <taxon>50 kb inversion clade</taxon>
        <taxon>NPAAA clade</taxon>
        <taxon>indigoferoid/millettioid clade</taxon>
        <taxon>Phaseoleae</taxon>
        <taxon>Flemingia</taxon>
    </lineage>
</organism>